<dbReference type="Proteomes" id="UP000828390">
    <property type="component" value="Unassembled WGS sequence"/>
</dbReference>
<accession>A0A9D4E4M8</accession>
<dbReference type="AlphaFoldDB" id="A0A9D4E4M8"/>
<proteinExistence type="predicted"/>
<evidence type="ECO:0000256" key="1">
    <source>
        <dbReference type="SAM" id="MobiDB-lite"/>
    </source>
</evidence>
<gene>
    <name evidence="2" type="ORF">DPMN_175125</name>
</gene>
<sequence>MKIARNGTHVLNTAEVAQDAEFANPCRCPILRKGDCCEICNPIDIAHCVPGQQTCTEYPDDIRCTQCEDPYFAGTEYRKCSESHPQRIFLEGTSASGSANPAESATLEPNVFHIAGIAVFPKMQRSEYRPTAVYRRELADPDLPEVPTRENQCGGNTGRTRTGFFHGEGPRDSGTQYAQRTGETVSGMKTTAGDSERGHKGGAACLHSFGGAAYRQELVFELSTTSLGSDRSNTAESVNGPRTCRPLYVNRSLSICLKCSYVDDKSARELHWLVYAKRLRQDVIKKVFSNNSDFRSSSGPCFACRITGHVVKDCLYVK</sequence>
<comment type="caution">
    <text evidence="2">The sequence shown here is derived from an EMBL/GenBank/DDBJ whole genome shotgun (WGS) entry which is preliminary data.</text>
</comment>
<evidence type="ECO:0000313" key="3">
    <source>
        <dbReference type="Proteomes" id="UP000828390"/>
    </source>
</evidence>
<protein>
    <recommendedName>
        <fullName evidence="4">CCHC-type domain-containing protein</fullName>
    </recommendedName>
</protein>
<reference evidence="2" key="1">
    <citation type="journal article" date="2019" name="bioRxiv">
        <title>The Genome of the Zebra Mussel, Dreissena polymorpha: A Resource for Invasive Species Research.</title>
        <authorList>
            <person name="McCartney M.A."/>
            <person name="Auch B."/>
            <person name="Kono T."/>
            <person name="Mallez S."/>
            <person name="Zhang Y."/>
            <person name="Obille A."/>
            <person name="Becker A."/>
            <person name="Abrahante J.E."/>
            <person name="Garbe J."/>
            <person name="Badalamenti J.P."/>
            <person name="Herman A."/>
            <person name="Mangelson H."/>
            <person name="Liachko I."/>
            <person name="Sullivan S."/>
            <person name="Sone E.D."/>
            <person name="Koren S."/>
            <person name="Silverstein K.A.T."/>
            <person name="Beckman K.B."/>
            <person name="Gohl D.M."/>
        </authorList>
    </citation>
    <scope>NUCLEOTIDE SEQUENCE</scope>
    <source>
        <strain evidence="2">Duluth1</strain>
        <tissue evidence="2">Whole animal</tissue>
    </source>
</reference>
<organism evidence="2 3">
    <name type="scientific">Dreissena polymorpha</name>
    <name type="common">Zebra mussel</name>
    <name type="synonym">Mytilus polymorpha</name>
    <dbReference type="NCBI Taxonomy" id="45954"/>
    <lineage>
        <taxon>Eukaryota</taxon>
        <taxon>Metazoa</taxon>
        <taxon>Spiralia</taxon>
        <taxon>Lophotrochozoa</taxon>
        <taxon>Mollusca</taxon>
        <taxon>Bivalvia</taxon>
        <taxon>Autobranchia</taxon>
        <taxon>Heteroconchia</taxon>
        <taxon>Euheterodonta</taxon>
        <taxon>Imparidentia</taxon>
        <taxon>Neoheterodontei</taxon>
        <taxon>Myida</taxon>
        <taxon>Dreissenoidea</taxon>
        <taxon>Dreissenidae</taxon>
        <taxon>Dreissena</taxon>
    </lineage>
</organism>
<reference evidence="2" key="2">
    <citation type="submission" date="2020-11" db="EMBL/GenBank/DDBJ databases">
        <authorList>
            <person name="McCartney M.A."/>
            <person name="Auch B."/>
            <person name="Kono T."/>
            <person name="Mallez S."/>
            <person name="Becker A."/>
            <person name="Gohl D.M."/>
            <person name="Silverstein K.A.T."/>
            <person name="Koren S."/>
            <person name="Bechman K.B."/>
            <person name="Herman A."/>
            <person name="Abrahante J.E."/>
            <person name="Garbe J."/>
        </authorList>
    </citation>
    <scope>NUCLEOTIDE SEQUENCE</scope>
    <source>
        <strain evidence="2">Duluth1</strain>
        <tissue evidence="2">Whole animal</tissue>
    </source>
</reference>
<keyword evidence="3" id="KW-1185">Reference proteome</keyword>
<evidence type="ECO:0008006" key="4">
    <source>
        <dbReference type="Google" id="ProtNLM"/>
    </source>
</evidence>
<feature type="region of interest" description="Disordered" evidence="1">
    <location>
        <begin position="143"/>
        <end position="177"/>
    </location>
</feature>
<dbReference type="EMBL" id="JAIWYP010000009">
    <property type="protein sequence ID" value="KAH3773757.1"/>
    <property type="molecule type" value="Genomic_DNA"/>
</dbReference>
<name>A0A9D4E4M8_DREPO</name>
<evidence type="ECO:0000313" key="2">
    <source>
        <dbReference type="EMBL" id="KAH3773757.1"/>
    </source>
</evidence>
<feature type="compositionally biased region" description="Low complexity" evidence="1">
    <location>
        <begin position="158"/>
        <end position="167"/>
    </location>
</feature>